<dbReference type="EMBL" id="JAFREP010000005">
    <property type="protein sequence ID" value="MBO1318158.1"/>
    <property type="molecule type" value="Genomic_DNA"/>
</dbReference>
<dbReference type="Pfam" id="PF21948">
    <property type="entry name" value="LplA-B_cat"/>
    <property type="match status" value="1"/>
</dbReference>
<dbReference type="PANTHER" id="PTHR43679:SF2">
    <property type="entry name" value="OCTANOYL-[GCVH]:PROTEIN N-OCTANOYLTRANSFERASE"/>
    <property type="match status" value="1"/>
</dbReference>
<evidence type="ECO:0000313" key="2">
    <source>
        <dbReference type="EMBL" id="MBO1318158.1"/>
    </source>
</evidence>
<dbReference type="PROSITE" id="PS51733">
    <property type="entry name" value="BPL_LPL_CATALYTIC"/>
    <property type="match status" value="1"/>
</dbReference>
<dbReference type="AlphaFoldDB" id="A0A8J7QGE4"/>
<comment type="caution">
    <text evidence="2">The sequence shown here is derived from an EMBL/GenBank/DDBJ whole genome shotgun (WGS) entry which is preliminary data.</text>
</comment>
<protein>
    <submittedName>
        <fullName evidence="2">Lipoate--protein ligase family protein</fullName>
    </submittedName>
</protein>
<evidence type="ECO:0000259" key="1">
    <source>
        <dbReference type="PROSITE" id="PS51733"/>
    </source>
</evidence>
<feature type="domain" description="BPL/LPL catalytic" evidence="1">
    <location>
        <begin position="33"/>
        <end position="242"/>
    </location>
</feature>
<organism evidence="2 3">
    <name type="scientific">Acanthopleuribacter pedis</name>
    <dbReference type="NCBI Taxonomy" id="442870"/>
    <lineage>
        <taxon>Bacteria</taxon>
        <taxon>Pseudomonadati</taxon>
        <taxon>Acidobacteriota</taxon>
        <taxon>Holophagae</taxon>
        <taxon>Acanthopleuribacterales</taxon>
        <taxon>Acanthopleuribacteraceae</taxon>
        <taxon>Acanthopleuribacter</taxon>
    </lineage>
</organism>
<dbReference type="InterPro" id="IPR050664">
    <property type="entry name" value="Octanoyltrans_LipM/LipL"/>
</dbReference>
<reference evidence="2" key="1">
    <citation type="submission" date="2021-03" db="EMBL/GenBank/DDBJ databases">
        <authorList>
            <person name="Wang G."/>
        </authorList>
    </citation>
    <scope>NUCLEOTIDE SEQUENCE</scope>
    <source>
        <strain evidence="2">KCTC 12899</strain>
    </source>
</reference>
<sequence>MTTWYHLVEAEAREAGANMAIDQYLLEALEQGRIDRPILRIYAWAKPTLSLGYHQEWRRTVNEEQLEKHGVVLVRRWTGGRAVLHDTDEITYSLIAPMREPFNNQVSHNYCAIGRALKRFTDLGESASGAMFPEEPAPAKVRSMRHTPCFASMSRSEIERGGKKMIGSAQKRGKGAFLQHGSIPLHARTEILAAITGSNLDMGELMTSLSNHYRDAGLALPERSALVQRLVDAFAAGFGIDFEPLPGEDPGNAARVAEIRRDSFDNDTWTRRK</sequence>
<proteinExistence type="predicted"/>
<evidence type="ECO:0000313" key="3">
    <source>
        <dbReference type="Proteomes" id="UP000664417"/>
    </source>
</evidence>
<dbReference type="InterPro" id="IPR004143">
    <property type="entry name" value="BPL_LPL_catalytic"/>
</dbReference>
<dbReference type="Proteomes" id="UP000664417">
    <property type="component" value="Unassembled WGS sequence"/>
</dbReference>
<dbReference type="Gene3D" id="3.30.930.10">
    <property type="entry name" value="Bira Bifunctional Protein, Domain 2"/>
    <property type="match status" value="1"/>
</dbReference>
<name>A0A8J7QGE4_9BACT</name>
<dbReference type="InterPro" id="IPR045864">
    <property type="entry name" value="aa-tRNA-synth_II/BPL/LPL"/>
</dbReference>
<dbReference type="RefSeq" id="WP_207857782.1">
    <property type="nucleotide sequence ID" value="NZ_JAFREP010000005.1"/>
</dbReference>
<accession>A0A8J7QGE4</accession>
<keyword evidence="3" id="KW-1185">Reference proteome</keyword>
<dbReference type="PANTHER" id="PTHR43679">
    <property type="entry name" value="OCTANOYLTRANSFERASE LIPM-RELATED"/>
    <property type="match status" value="1"/>
</dbReference>
<dbReference type="SUPFAM" id="SSF55681">
    <property type="entry name" value="Class II aaRS and biotin synthetases"/>
    <property type="match status" value="1"/>
</dbReference>
<keyword evidence="2" id="KW-0436">Ligase</keyword>
<gene>
    <name evidence="2" type="ORF">J3U88_06810</name>
</gene>
<dbReference type="GO" id="GO:0016874">
    <property type="term" value="F:ligase activity"/>
    <property type="evidence" value="ECO:0007669"/>
    <property type="project" value="UniProtKB-KW"/>
</dbReference>